<dbReference type="Proteomes" id="UP000276223">
    <property type="component" value="Unassembled WGS sequence"/>
</dbReference>
<comment type="caution">
    <text evidence="17">The sequence shown here is derived from an EMBL/GenBank/DDBJ whole genome shotgun (WGS) entry which is preliminary data.</text>
</comment>
<evidence type="ECO:0000259" key="16">
    <source>
        <dbReference type="SMART" id="SM00904"/>
    </source>
</evidence>
<dbReference type="GO" id="GO:0003919">
    <property type="term" value="F:FMN adenylyltransferase activity"/>
    <property type="evidence" value="ECO:0007669"/>
    <property type="project" value="UniProtKB-UniRule"/>
</dbReference>
<keyword evidence="4 15" id="KW-0285">Flavoprotein</keyword>
<evidence type="ECO:0000256" key="10">
    <source>
        <dbReference type="ARBA" id="ARBA00022827"/>
    </source>
</evidence>
<evidence type="ECO:0000256" key="12">
    <source>
        <dbReference type="ARBA" id="ARBA00023268"/>
    </source>
</evidence>
<keyword evidence="12" id="KW-0511">Multifunctional enzyme</keyword>
<evidence type="ECO:0000256" key="7">
    <source>
        <dbReference type="ARBA" id="ARBA00022695"/>
    </source>
</evidence>
<dbReference type="PIRSF" id="PIRSF004491">
    <property type="entry name" value="FAD_Synth"/>
    <property type="match status" value="1"/>
</dbReference>
<dbReference type="FunFam" id="3.40.50.620:FF:000021">
    <property type="entry name" value="Riboflavin biosynthesis protein"/>
    <property type="match status" value="1"/>
</dbReference>
<dbReference type="UniPathway" id="UPA00277">
    <property type="reaction ID" value="UER00407"/>
</dbReference>
<dbReference type="NCBIfam" id="NF004163">
    <property type="entry name" value="PRK05627.1-6"/>
    <property type="match status" value="1"/>
</dbReference>
<accession>A0A3N1UI88</accession>
<dbReference type="Gene3D" id="2.40.30.30">
    <property type="entry name" value="Riboflavin kinase-like"/>
    <property type="match status" value="1"/>
</dbReference>
<evidence type="ECO:0000256" key="13">
    <source>
        <dbReference type="ARBA" id="ARBA00047880"/>
    </source>
</evidence>
<dbReference type="SUPFAM" id="SSF82114">
    <property type="entry name" value="Riboflavin kinase-like"/>
    <property type="match status" value="1"/>
</dbReference>
<keyword evidence="8 15" id="KW-0547">Nucleotide-binding</keyword>
<evidence type="ECO:0000256" key="14">
    <source>
        <dbReference type="ARBA" id="ARBA00049494"/>
    </source>
</evidence>
<dbReference type="GO" id="GO:0006747">
    <property type="term" value="P:FAD biosynthetic process"/>
    <property type="evidence" value="ECO:0007669"/>
    <property type="project" value="UniProtKB-UniRule"/>
</dbReference>
<dbReference type="GO" id="GO:0009398">
    <property type="term" value="P:FMN biosynthetic process"/>
    <property type="evidence" value="ECO:0007669"/>
    <property type="project" value="UniProtKB-UniRule"/>
</dbReference>
<reference evidence="17 18" key="1">
    <citation type="submission" date="2018-11" db="EMBL/GenBank/DDBJ databases">
        <title>Genomic Encyclopedia of Type Strains, Phase IV (KMG-IV): sequencing the most valuable type-strain genomes for metagenomic binning, comparative biology and taxonomic classification.</title>
        <authorList>
            <person name="Goeker M."/>
        </authorList>
    </citation>
    <scope>NUCLEOTIDE SEQUENCE [LARGE SCALE GENOMIC DNA]</scope>
    <source>
        <strain evidence="17 18">DSM 22027</strain>
    </source>
</reference>
<dbReference type="NCBIfam" id="NF004162">
    <property type="entry name" value="PRK05627.1-5"/>
    <property type="match status" value="1"/>
</dbReference>
<dbReference type="UniPathway" id="UPA00276">
    <property type="reaction ID" value="UER00406"/>
</dbReference>
<evidence type="ECO:0000256" key="9">
    <source>
        <dbReference type="ARBA" id="ARBA00022777"/>
    </source>
</evidence>
<dbReference type="Pfam" id="PF06574">
    <property type="entry name" value="FAD_syn"/>
    <property type="match status" value="1"/>
</dbReference>
<evidence type="ECO:0000256" key="1">
    <source>
        <dbReference type="ARBA" id="ARBA00002121"/>
    </source>
</evidence>
<comment type="catalytic activity">
    <reaction evidence="13 15">
        <text>riboflavin + ATP = FMN + ADP + H(+)</text>
        <dbReference type="Rhea" id="RHEA:14357"/>
        <dbReference type="ChEBI" id="CHEBI:15378"/>
        <dbReference type="ChEBI" id="CHEBI:30616"/>
        <dbReference type="ChEBI" id="CHEBI:57986"/>
        <dbReference type="ChEBI" id="CHEBI:58210"/>
        <dbReference type="ChEBI" id="CHEBI:456216"/>
        <dbReference type="EC" id="2.7.1.26"/>
    </reaction>
</comment>
<dbReference type="PANTHER" id="PTHR22749:SF6">
    <property type="entry name" value="RIBOFLAVIN KINASE"/>
    <property type="match status" value="1"/>
</dbReference>
<sequence length="317" mass="35299">MKVIRSVQDIQKPLNNPVMTIGNFDGVHRGHQVLFRRVVDWAKKLGGQSVVMTFDPHPLQVLAPSRGPDFITSHRKKLELIEAEGIDVTVVIPFSKGFAQISAHDFVKDLLVDRIGIKGIVVGYDYRFGRNREGDIRLLRDLGGRYGFQVEMVSGIELEGTLVSSTAIRQFIRDGEIREAERLLGRPYEIIGRVVKGHERGRLLGFPTANVDVHQHVLPKPGVYAVEADIDGETYMGAANFGWNPTFGDPTPSLEVHVLDFDGDLYGKEIAVRFVERIRDERRFPGPEALVAQIQRDVETVRSLLAAKNPMALAASG</sequence>
<dbReference type="InterPro" id="IPR014729">
    <property type="entry name" value="Rossmann-like_a/b/a_fold"/>
</dbReference>
<keyword evidence="7 15" id="KW-0548">Nucleotidyltransferase</keyword>
<dbReference type="InterPro" id="IPR023465">
    <property type="entry name" value="Riboflavin_kinase_dom_sf"/>
</dbReference>
<dbReference type="InterPro" id="IPR015864">
    <property type="entry name" value="FAD_synthase"/>
</dbReference>
<comment type="pathway">
    <text evidence="2 15">Cofactor biosynthesis; FAD biosynthesis; FAD from FMN: step 1/1.</text>
</comment>
<feature type="domain" description="Riboflavin kinase" evidence="16">
    <location>
        <begin position="183"/>
        <end position="306"/>
    </location>
</feature>
<comment type="similarity">
    <text evidence="15">Belongs to the ribF family.</text>
</comment>
<keyword evidence="11 15" id="KW-0067">ATP-binding</keyword>
<dbReference type="PANTHER" id="PTHR22749">
    <property type="entry name" value="RIBOFLAVIN KINASE/FMN ADENYLYLTRANSFERASE"/>
    <property type="match status" value="1"/>
</dbReference>
<dbReference type="InterPro" id="IPR002606">
    <property type="entry name" value="Riboflavin_kinase_bac"/>
</dbReference>
<gene>
    <name evidence="17" type="ORF">EDC27_2257</name>
</gene>
<dbReference type="RefSeq" id="WP_123290955.1">
    <property type="nucleotide sequence ID" value="NZ_RJVA01000013.1"/>
</dbReference>
<keyword evidence="10 15" id="KW-0274">FAD</keyword>
<dbReference type="CDD" id="cd02064">
    <property type="entry name" value="FAD_synthetase_N"/>
    <property type="match status" value="1"/>
</dbReference>
<protein>
    <recommendedName>
        <fullName evidence="15">Riboflavin biosynthesis protein</fullName>
    </recommendedName>
    <domain>
        <recommendedName>
            <fullName evidence="15">Riboflavin kinase</fullName>
            <ecNumber evidence="15">2.7.1.26</ecNumber>
        </recommendedName>
        <alternativeName>
            <fullName evidence="15">Flavokinase</fullName>
        </alternativeName>
    </domain>
    <domain>
        <recommendedName>
            <fullName evidence="15">FMN adenylyltransferase</fullName>
            <ecNumber evidence="15">2.7.7.2</ecNumber>
        </recommendedName>
        <alternativeName>
            <fullName evidence="15">FAD pyrophosphorylase</fullName>
        </alternativeName>
        <alternativeName>
            <fullName evidence="15">FAD synthase</fullName>
        </alternativeName>
    </domain>
</protein>
<dbReference type="SMART" id="SM00904">
    <property type="entry name" value="Flavokinase"/>
    <property type="match status" value="1"/>
</dbReference>
<evidence type="ECO:0000256" key="5">
    <source>
        <dbReference type="ARBA" id="ARBA00022643"/>
    </source>
</evidence>
<keyword evidence="5 15" id="KW-0288">FMN</keyword>
<dbReference type="Gene3D" id="3.40.50.620">
    <property type="entry name" value="HUPs"/>
    <property type="match status" value="1"/>
</dbReference>
<dbReference type="SUPFAM" id="SSF52374">
    <property type="entry name" value="Nucleotidylyl transferase"/>
    <property type="match status" value="1"/>
</dbReference>
<evidence type="ECO:0000313" key="18">
    <source>
        <dbReference type="Proteomes" id="UP000276223"/>
    </source>
</evidence>
<dbReference type="InterPro" id="IPR015865">
    <property type="entry name" value="Riboflavin_kinase_bac/euk"/>
</dbReference>
<evidence type="ECO:0000256" key="8">
    <source>
        <dbReference type="ARBA" id="ARBA00022741"/>
    </source>
</evidence>
<dbReference type="GO" id="GO:0009231">
    <property type="term" value="P:riboflavin biosynthetic process"/>
    <property type="evidence" value="ECO:0007669"/>
    <property type="project" value="InterPro"/>
</dbReference>
<dbReference type="EC" id="2.7.1.26" evidence="15"/>
<dbReference type="EMBL" id="RJVA01000013">
    <property type="protein sequence ID" value="ROQ90982.1"/>
    <property type="molecule type" value="Genomic_DNA"/>
</dbReference>
<dbReference type="AlphaFoldDB" id="A0A3N1UI88"/>
<dbReference type="InterPro" id="IPR023468">
    <property type="entry name" value="Riboflavin_kinase"/>
</dbReference>
<comment type="function">
    <text evidence="1">Catalyzes the phosphorylation of riboflavin to FMN followed by the adenylation of FMN to FAD.</text>
</comment>
<dbReference type="GO" id="GO:0005524">
    <property type="term" value="F:ATP binding"/>
    <property type="evidence" value="ECO:0007669"/>
    <property type="project" value="UniProtKB-UniRule"/>
</dbReference>
<proteinExistence type="inferred from homology"/>
<keyword evidence="6 15" id="KW-0808">Transferase</keyword>
<evidence type="ECO:0000256" key="3">
    <source>
        <dbReference type="ARBA" id="ARBA00005201"/>
    </source>
</evidence>
<dbReference type="FunFam" id="2.40.30.30:FF:000003">
    <property type="entry name" value="Riboflavin biosynthesis protein"/>
    <property type="match status" value="1"/>
</dbReference>
<keyword evidence="18" id="KW-1185">Reference proteome</keyword>
<dbReference type="NCBIfam" id="NF004160">
    <property type="entry name" value="PRK05627.1-3"/>
    <property type="match status" value="1"/>
</dbReference>
<dbReference type="Pfam" id="PF01687">
    <property type="entry name" value="Flavokinase"/>
    <property type="match status" value="1"/>
</dbReference>
<name>A0A3N1UI88_9BACT</name>
<organism evidence="17 18">
    <name type="scientific">Desulfosoma caldarium</name>
    <dbReference type="NCBI Taxonomy" id="610254"/>
    <lineage>
        <taxon>Bacteria</taxon>
        <taxon>Pseudomonadati</taxon>
        <taxon>Thermodesulfobacteriota</taxon>
        <taxon>Syntrophobacteria</taxon>
        <taxon>Syntrophobacterales</taxon>
        <taxon>Syntrophobacteraceae</taxon>
        <taxon>Desulfosoma</taxon>
    </lineage>
</organism>
<evidence type="ECO:0000256" key="2">
    <source>
        <dbReference type="ARBA" id="ARBA00004726"/>
    </source>
</evidence>
<comment type="pathway">
    <text evidence="3 15">Cofactor biosynthesis; FMN biosynthesis; FMN from riboflavin (ATP route): step 1/1.</text>
</comment>
<evidence type="ECO:0000256" key="15">
    <source>
        <dbReference type="PIRNR" id="PIRNR004491"/>
    </source>
</evidence>
<evidence type="ECO:0000256" key="4">
    <source>
        <dbReference type="ARBA" id="ARBA00022630"/>
    </source>
</evidence>
<dbReference type="EC" id="2.7.7.2" evidence="15"/>
<keyword evidence="9 15" id="KW-0418">Kinase</keyword>
<evidence type="ECO:0000313" key="17">
    <source>
        <dbReference type="EMBL" id="ROQ90982.1"/>
    </source>
</evidence>
<evidence type="ECO:0000256" key="11">
    <source>
        <dbReference type="ARBA" id="ARBA00022840"/>
    </source>
</evidence>
<dbReference type="NCBIfam" id="NF004159">
    <property type="entry name" value="PRK05627.1-2"/>
    <property type="match status" value="1"/>
</dbReference>
<dbReference type="GO" id="GO:0008531">
    <property type="term" value="F:riboflavin kinase activity"/>
    <property type="evidence" value="ECO:0007669"/>
    <property type="project" value="UniProtKB-UniRule"/>
</dbReference>
<comment type="catalytic activity">
    <reaction evidence="14 15">
        <text>FMN + ATP + H(+) = FAD + diphosphate</text>
        <dbReference type="Rhea" id="RHEA:17237"/>
        <dbReference type="ChEBI" id="CHEBI:15378"/>
        <dbReference type="ChEBI" id="CHEBI:30616"/>
        <dbReference type="ChEBI" id="CHEBI:33019"/>
        <dbReference type="ChEBI" id="CHEBI:57692"/>
        <dbReference type="ChEBI" id="CHEBI:58210"/>
        <dbReference type="EC" id="2.7.7.2"/>
    </reaction>
</comment>
<evidence type="ECO:0000256" key="6">
    <source>
        <dbReference type="ARBA" id="ARBA00022679"/>
    </source>
</evidence>
<dbReference type="NCBIfam" id="TIGR00083">
    <property type="entry name" value="ribF"/>
    <property type="match status" value="1"/>
</dbReference>
<dbReference type="OrthoDB" id="9803667at2"/>